<accession>A0A562RE88</accession>
<dbReference type="Proteomes" id="UP000318431">
    <property type="component" value="Unassembled WGS sequence"/>
</dbReference>
<keyword evidence="2" id="KW-0732">Signal</keyword>
<protein>
    <recommendedName>
        <fullName evidence="5">Lipoprotein</fullName>
    </recommendedName>
</protein>
<evidence type="ECO:0008006" key="5">
    <source>
        <dbReference type="Google" id="ProtNLM"/>
    </source>
</evidence>
<evidence type="ECO:0000313" key="4">
    <source>
        <dbReference type="Proteomes" id="UP000318431"/>
    </source>
</evidence>
<feature type="region of interest" description="Disordered" evidence="1">
    <location>
        <begin position="67"/>
        <end position="86"/>
    </location>
</feature>
<evidence type="ECO:0000256" key="1">
    <source>
        <dbReference type="SAM" id="MobiDB-lite"/>
    </source>
</evidence>
<dbReference type="EMBL" id="VLLB01000002">
    <property type="protein sequence ID" value="TWI67397.1"/>
    <property type="molecule type" value="Genomic_DNA"/>
</dbReference>
<dbReference type="OrthoDB" id="8758794at2"/>
<reference evidence="3 4" key="1">
    <citation type="journal article" date="2015" name="Stand. Genomic Sci.">
        <title>Genomic Encyclopedia of Bacterial and Archaeal Type Strains, Phase III: the genomes of soil and plant-associated and newly described type strains.</title>
        <authorList>
            <person name="Whitman W.B."/>
            <person name="Woyke T."/>
            <person name="Klenk H.P."/>
            <person name="Zhou Y."/>
            <person name="Lilburn T.G."/>
            <person name="Beck B.J."/>
            <person name="De Vos P."/>
            <person name="Vandamme P."/>
            <person name="Eisen J.A."/>
            <person name="Garrity G."/>
            <person name="Hugenholtz P."/>
            <person name="Kyrpides N.C."/>
        </authorList>
    </citation>
    <scope>NUCLEOTIDE SEQUENCE [LARGE SCALE GENOMIC DNA]</scope>
    <source>
        <strain evidence="3 4">CGMCC 1.10822</strain>
    </source>
</reference>
<comment type="caution">
    <text evidence="3">The sequence shown here is derived from an EMBL/GenBank/DDBJ whole genome shotgun (WGS) entry which is preliminary data.</text>
</comment>
<gene>
    <name evidence="3" type="ORF">IP91_01510</name>
</gene>
<dbReference type="AlphaFoldDB" id="A0A562RE88"/>
<organism evidence="3 4">
    <name type="scientific">Pseudoduganella lurida</name>
    <dbReference type="NCBI Taxonomy" id="1036180"/>
    <lineage>
        <taxon>Bacteria</taxon>
        <taxon>Pseudomonadati</taxon>
        <taxon>Pseudomonadota</taxon>
        <taxon>Betaproteobacteria</taxon>
        <taxon>Burkholderiales</taxon>
        <taxon>Oxalobacteraceae</taxon>
        <taxon>Telluria group</taxon>
        <taxon>Pseudoduganella</taxon>
    </lineage>
</organism>
<keyword evidence="4" id="KW-1185">Reference proteome</keyword>
<evidence type="ECO:0000256" key="2">
    <source>
        <dbReference type="SAM" id="SignalP"/>
    </source>
</evidence>
<feature type="compositionally biased region" description="Polar residues" evidence="1">
    <location>
        <begin position="67"/>
        <end position="77"/>
    </location>
</feature>
<evidence type="ECO:0000313" key="3">
    <source>
        <dbReference type="EMBL" id="TWI67397.1"/>
    </source>
</evidence>
<sequence length="86" mass="8704">MKHLHSATTLALAMSVALAGCAAPERSANGHTVRAVMASQIVPPQPHEPGGTEAGPAVAGYANYQRSYESPTPQNGSAMVGSGFGK</sequence>
<feature type="signal peptide" evidence="2">
    <location>
        <begin position="1"/>
        <end position="19"/>
    </location>
</feature>
<feature type="chain" id="PRO_5021866266" description="Lipoprotein" evidence="2">
    <location>
        <begin position="20"/>
        <end position="86"/>
    </location>
</feature>
<dbReference type="RefSeq" id="WP_145648256.1">
    <property type="nucleotide sequence ID" value="NZ_VLLB01000002.1"/>
</dbReference>
<name>A0A562RE88_9BURK</name>
<dbReference type="PROSITE" id="PS51257">
    <property type="entry name" value="PROKAR_LIPOPROTEIN"/>
    <property type="match status" value="1"/>
</dbReference>
<proteinExistence type="predicted"/>